<protein>
    <submittedName>
        <fullName evidence="2">Uncharacterized protein</fullName>
    </submittedName>
</protein>
<feature type="region of interest" description="Disordered" evidence="1">
    <location>
        <begin position="1"/>
        <end position="23"/>
    </location>
</feature>
<accession>A0ABR4NI46</accession>
<dbReference type="Proteomes" id="UP001527925">
    <property type="component" value="Unassembled WGS sequence"/>
</dbReference>
<proteinExistence type="predicted"/>
<evidence type="ECO:0000313" key="3">
    <source>
        <dbReference type="Proteomes" id="UP001527925"/>
    </source>
</evidence>
<dbReference type="EMBL" id="JADGIZ020000004">
    <property type="protein sequence ID" value="KAL2919140.1"/>
    <property type="molecule type" value="Genomic_DNA"/>
</dbReference>
<reference evidence="2 3" key="1">
    <citation type="submission" date="2023-09" db="EMBL/GenBank/DDBJ databases">
        <title>Pangenome analysis of Batrachochytrium dendrobatidis and related Chytrids.</title>
        <authorList>
            <person name="Yacoub M.N."/>
            <person name="Stajich J.E."/>
            <person name="James T.Y."/>
        </authorList>
    </citation>
    <scope>NUCLEOTIDE SEQUENCE [LARGE SCALE GENOMIC DNA]</scope>
    <source>
        <strain evidence="2 3">JEL0888</strain>
    </source>
</reference>
<feature type="region of interest" description="Disordered" evidence="1">
    <location>
        <begin position="102"/>
        <end position="149"/>
    </location>
</feature>
<evidence type="ECO:0000256" key="1">
    <source>
        <dbReference type="SAM" id="MobiDB-lite"/>
    </source>
</evidence>
<organism evidence="2 3">
    <name type="scientific">Polyrhizophydium stewartii</name>
    <dbReference type="NCBI Taxonomy" id="2732419"/>
    <lineage>
        <taxon>Eukaryota</taxon>
        <taxon>Fungi</taxon>
        <taxon>Fungi incertae sedis</taxon>
        <taxon>Chytridiomycota</taxon>
        <taxon>Chytridiomycota incertae sedis</taxon>
        <taxon>Chytridiomycetes</taxon>
        <taxon>Rhizophydiales</taxon>
        <taxon>Rhizophydiales incertae sedis</taxon>
        <taxon>Polyrhizophydium</taxon>
    </lineage>
</organism>
<keyword evidence="3" id="KW-1185">Reference proteome</keyword>
<feature type="compositionally biased region" description="Basic and acidic residues" evidence="1">
    <location>
        <begin position="126"/>
        <end position="135"/>
    </location>
</feature>
<evidence type="ECO:0000313" key="2">
    <source>
        <dbReference type="EMBL" id="KAL2919140.1"/>
    </source>
</evidence>
<sequence>MPGGAGGFGGPGQPSEQDRQRFRQEIMRNPELRLKLTELMPLLMRKGIDPMSGKQPGMAEMMKIMADSEIRNKLIEIAKLLQEAGFTAGGAGAAGLSQLLMGGGAPLPAPQASKTVDSAAKPAIAEPEKEAKPETPKTWSSLLSALRKK</sequence>
<gene>
    <name evidence="2" type="ORF">HK105_201413</name>
</gene>
<name>A0ABR4NI46_9FUNG</name>
<comment type="caution">
    <text evidence="2">The sequence shown here is derived from an EMBL/GenBank/DDBJ whole genome shotgun (WGS) entry which is preliminary data.</text>
</comment>
<feature type="compositionally biased region" description="Gly residues" evidence="1">
    <location>
        <begin position="1"/>
        <end position="12"/>
    </location>
</feature>